<feature type="region of interest" description="Disordered" evidence="1">
    <location>
        <begin position="48"/>
        <end position="94"/>
    </location>
</feature>
<name>A0A8E2EC69_9PEZI</name>
<evidence type="ECO:0000313" key="4">
    <source>
        <dbReference type="Proteomes" id="UP000250266"/>
    </source>
</evidence>
<sequence length="698" mass="77433">MAELPNIPNEDWSMVYYLSNRYTKHGLEYMFHIASTFGRPECDSFSIQSGSSISSPWTNNSAVKSSPSNSIQSSRTSLMSDNGRGGGSQESQRITAKAPLPAVGQIERSPSQVNSNASRTSIDGLALNRHGLRFPAAALDNYSGFQDSRRIGAKAPLPNVTTIDRTSPRRNDSMRRASTDVPTLHYRGLIFPAAALDNSQKIRFFCTYCTEKGVYTSFKFKADWKRHEANMHETGQEWSCSFPTCSEIFDRFRDYKQHSQHHHPGHCALEDAVVQLLPKEAYGCGFEKCKAVLPNWDSRCTHAASHMWDGMTKEQWHYTTVLRNLLRRGGIGEISKFYLSKVRKDFQKGQSELLWHPKSARILRQKLECGDFRPNFHEVLTSAFKLGLRIEDALPEIFTTPSADSVPKSLSRLQLWSFLRGTVDISLSGPHIGLDHVDCSDGMQEALSSALVMPRAHSSQSINQYTVNSATAVSGQNGDGVSLPLPLKDQQHRGANTLRTSNTSASTLEVPIQSFPQHFETTWQYMEFPSPQLPSSVHRFKEDIEKGGNAFVPRTKKLQHSPTNSRATTGISDPFTQCRISEAASPSAAELEHAPSHMLHFLVESSSRTDIPSEVGAGRPISTQDGSSTKPNEQCLSAGSDLTSDTVMQDGFGNDTLDTARAGYQELDYHLMGSPAASQFGFDNELQPGVFDNFHSRH</sequence>
<feature type="region of interest" description="Disordered" evidence="1">
    <location>
        <begin position="613"/>
        <end position="644"/>
    </location>
</feature>
<evidence type="ECO:0000313" key="3">
    <source>
        <dbReference type="EMBL" id="OCK81158.1"/>
    </source>
</evidence>
<evidence type="ECO:0000256" key="1">
    <source>
        <dbReference type="SAM" id="MobiDB-lite"/>
    </source>
</evidence>
<dbReference type="InterPro" id="IPR013087">
    <property type="entry name" value="Znf_C2H2_type"/>
</dbReference>
<gene>
    <name evidence="3" type="ORF">K432DRAFT_392395</name>
</gene>
<dbReference type="AlphaFoldDB" id="A0A8E2EC69"/>
<accession>A0A8E2EC69</accession>
<reference evidence="3 4" key="1">
    <citation type="journal article" date="2016" name="Nat. Commun.">
        <title>Ectomycorrhizal ecology is imprinted in the genome of the dominant symbiotic fungus Cenococcum geophilum.</title>
        <authorList>
            <consortium name="DOE Joint Genome Institute"/>
            <person name="Peter M."/>
            <person name="Kohler A."/>
            <person name="Ohm R.A."/>
            <person name="Kuo A."/>
            <person name="Krutzmann J."/>
            <person name="Morin E."/>
            <person name="Arend M."/>
            <person name="Barry K.W."/>
            <person name="Binder M."/>
            <person name="Choi C."/>
            <person name="Clum A."/>
            <person name="Copeland A."/>
            <person name="Grisel N."/>
            <person name="Haridas S."/>
            <person name="Kipfer T."/>
            <person name="LaButti K."/>
            <person name="Lindquist E."/>
            <person name="Lipzen A."/>
            <person name="Maire R."/>
            <person name="Meier B."/>
            <person name="Mihaltcheva S."/>
            <person name="Molinier V."/>
            <person name="Murat C."/>
            <person name="Poggeler S."/>
            <person name="Quandt C.A."/>
            <person name="Sperisen C."/>
            <person name="Tritt A."/>
            <person name="Tisserant E."/>
            <person name="Crous P.W."/>
            <person name="Henrissat B."/>
            <person name="Nehls U."/>
            <person name="Egli S."/>
            <person name="Spatafora J.W."/>
            <person name="Grigoriev I.V."/>
            <person name="Martin F.M."/>
        </authorList>
    </citation>
    <scope>NUCLEOTIDE SEQUENCE [LARGE SCALE GENOMIC DNA]</scope>
    <source>
        <strain evidence="3 4">CBS 459.81</strain>
    </source>
</reference>
<feature type="compositionally biased region" description="Polar residues" evidence="1">
    <location>
        <begin position="621"/>
        <end position="644"/>
    </location>
</feature>
<evidence type="ECO:0000259" key="2">
    <source>
        <dbReference type="PROSITE" id="PS00028"/>
    </source>
</evidence>
<feature type="compositionally biased region" description="Polar residues" evidence="1">
    <location>
        <begin position="56"/>
        <end position="80"/>
    </location>
</feature>
<dbReference type="EMBL" id="KV744931">
    <property type="protein sequence ID" value="OCK81158.1"/>
    <property type="molecule type" value="Genomic_DNA"/>
</dbReference>
<organism evidence="3 4">
    <name type="scientific">Lepidopterella palustris CBS 459.81</name>
    <dbReference type="NCBI Taxonomy" id="1314670"/>
    <lineage>
        <taxon>Eukaryota</taxon>
        <taxon>Fungi</taxon>
        <taxon>Dikarya</taxon>
        <taxon>Ascomycota</taxon>
        <taxon>Pezizomycotina</taxon>
        <taxon>Dothideomycetes</taxon>
        <taxon>Pleosporomycetidae</taxon>
        <taxon>Mytilinidiales</taxon>
        <taxon>Argynnaceae</taxon>
        <taxon>Lepidopterella</taxon>
    </lineage>
</organism>
<proteinExistence type="predicted"/>
<dbReference type="Proteomes" id="UP000250266">
    <property type="component" value="Unassembled WGS sequence"/>
</dbReference>
<dbReference type="PROSITE" id="PS00028">
    <property type="entry name" value="ZINC_FINGER_C2H2_1"/>
    <property type="match status" value="1"/>
</dbReference>
<protein>
    <recommendedName>
        <fullName evidence="2">C2H2-type domain-containing protein</fullName>
    </recommendedName>
</protein>
<feature type="domain" description="C2H2-type" evidence="2">
    <location>
        <begin position="240"/>
        <end position="263"/>
    </location>
</feature>
<dbReference type="SMART" id="SM00355">
    <property type="entry name" value="ZnF_C2H2"/>
    <property type="match status" value="3"/>
</dbReference>
<dbReference type="OrthoDB" id="5032844at2759"/>
<keyword evidence="4" id="KW-1185">Reference proteome</keyword>